<organism evidence="1 2">
    <name type="scientific">Defluviicoccus vanus</name>
    <dbReference type="NCBI Taxonomy" id="111831"/>
    <lineage>
        <taxon>Bacteria</taxon>
        <taxon>Pseudomonadati</taxon>
        <taxon>Pseudomonadota</taxon>
        <taxon>Alphaproteobacteria</taxon>
        <taxon>Rhodospirillales</taxon>
        <taxon>Rhodospirillaceae</taxon>
        <taxon>Defluviicoccus</taxon>
    </lineage>
</organism>
<reference evidence="1 2" key="1">
    <citation type="submission" date="2020-05" db="EMBL/GenBank/DDBJ databases">
        <title>Complete closed genome sequence of Defluviicoccus vanus.</title>
        <authorList>
            <person name="Bessarab I."/>
            <person name="Arumugam K."/>
            <person name="Maszenan A.M."/>
            <person name="Seviour R.J."/>
            <person name="Williams R.B."/>
        </authorList>
    </citation>
    <scope>NUCLEOTIDE SEQUENCE [LARGE SCALE GENOMIC DNA]</scope>
    <source>
        <strain evidence="1 2">Ben 114</strain>
    </source>
</reference>
<keyword evidence="2" id="KW-1185">Reference proteome</keyword>
<dbReference type="InterPro" id="IPR021352">
    <property type="entry name" value="DUF2971"/>
</dbReference>
<dbReference type="AlphaFoldDB" id="A0A7H1N0K3"/>
<dbReference type="KEGG" id="dvn:HQ394_07720"/>
<sequence>MFHVNDTSEPLFAADLTRSVLSLAQDASPDSDISEELPALLLSERCAEMTSYVACFSVHGDLLSQWRAYTPSTGGYAIGIRASDIPSIGDDLLLGKCEYDCANQQDAIESILRDHPGMLDPNVSLDQLREQNDPELSSLIAAFLTLFPLLKHQGFREEAEWRIVRSPPNVDNHPIEFRISRGVVIPFQRIPLAAPDDRLPIAEVIIGPSPDARERTYATRMLLDHHDLQSCDLWTSKIPYRGW</sequence>
<gene>
    <name evidence="1" type="ORF">HQ394_07720</name>
</gene>
<dbReference type="Pfam" id="PF11185">
    <property type="entry name" value="DUF2971"/>
    <property type="match status" value="1"/>
</dbReference>
<accession>A0A7H1N0K3</accession>
<dbReference type="RefSeq" id="WP_190262744.1">
    <property type="nucleotide sequence ID" value="NZ_CP053923.1"/>
</dbReference>
<proteinExistence type="predicted"/>
<dbReference type="Proteomes" id="UP000516369">
    <property type="component" value="Chromosome"/>
</dbReference>
<evidence type="ECO:0000313" key="2">
    <source>
        <dbReference type="Proteomes" id="UP000516369"/>
    </source>
</evidence>
<protein>
    <submittedName>
        <fullName evidence="1">DUF2971 domain-containing protein</fullName>
    </submittedName>
</protein>
<evidence type="ECO:0000313" key="1">
    <source>
        <dbReference type="EMBL" id="QNT69239.1"/>
    </source>
</evidence>
<dbReference type="EMBL" id="CP053923">
    <property type="protein sequence ID" value="QNT69239.1"/>
    <property type="molecule type" value="Genomic_DNA"/>
</dbReference>
<name>A0A7H1N0K3_9PROT</name>